<feature type="region of interest" description="Disordered" evidence="3">
    <location>
        <begin position="238"/>
        <end position="263"/>
    </location>
</feature>
<keyword evidence="2" id="KW-0804">Transcription</keyword>
<evidence type="ECO:0000259" key="4">
    <source>
        <dbReference type="Pfam" id="PF26576"/>
    </source>
</evidence>
<organism evidence="5 6">
    <name type="scientific">Colocasia esculenta</name>
    <name type="common">Wild taro</name>
    <name type="synonym">Arum esculentum</name>
    <dbReference type="NCBI Taxonomy" id="4460"/>
    <lineage>
        <taxon>Eukaryota</taxon>
        <taxon>Viridiplantae</taxon>
        <taxon>Streptophyta</taxon>
        <taxon>Embryophyta</taxon>
        <taxon>Tracheophyta</taxon>
        <taxon>Spermatophyta</taxon>
        <taxon>Magnoliopsida</taxon>
        <taxon>Liliopsida</taxon>
        <taxon>Araceae</taxon>
        <taxon>Aroideae</taxon>
        <taxon>Colocasieae</taxon>
        <taxon>Colocasia</taxon>
    </lineage>
</organism>
<gene>
    <name evidence="5" type="ORF">Taro_020699</name>
</gene>
<dbReference type="Proteomes" id="UP000652761">
    <property type="component" value="Unassembled WGS sequence"/>
</dbReference>
<protein>
    <recommendedName>
        <fullName evidence="4">IBH1-like N-terminal domain-containing protein</fullName>
    </recommendedName>
</protein>
<feature type="domain" description="IBH1-like N-terminal" evidence="4">
    <location>
        <begin position="118"/>
        <end position="181"/>
    </location>
</feature>
<evidence type="ECO:0000313" key="6">
    <source>
        <dbReference type="Proteomes" id="UP000652761"/>
    </source>
</evidence>
<proteinExistence type="predicted"/>
<dbReference type="OrthoDB" id="658598at2759"/>
<sequence>MCRQLLAGRGAGPHRELCKASATATDAAFSAVTASTNCFDRTRGKGKAEWRNDGPLSILPSTTAIPQHSRCLKWCPAESASSNTGVTRTLPPGSALMEEQGSKRKRVYPFEPNMALLANFSHEYLAHLLPALVKIGGIRSCGRGAEEKEEMEKMVMFQVNMALAASASGFAWSRALRQKLEGGMKVEKLPTIMATSTLPPTCRQKNAFDMKELWALPPRITRPLAPTQNSHMDVSTHVGMRKAVKPRRARRTSTSKRKLPTEDQELHGGIRTLRRILPGGDDMGVLQLLSEVGSYVICLELQVNILRSLLGAQEQSH</sequence>
<evidence type="ECO:0000256" key="2">
    <source>
        <dbReference type="ARBA" id="ARBA00023163"/>
    </source>
</evidence>
<evidence type="ECO:0000313" key="5">
    <source>
        <dbReference type="EMBL" id="MQL88143.1"/>
    </source>
</evidence>
<dbReference type="AlphaFoldDB" id="A0A843V603"/>
<dbReference type="InterPro" id="IPR044660">
    <property type="entry name" value="IBH1-like"/>
</dbReference>
<dbReference type="GO" id="GO:0006355">
    <property type="term" value="P:regulation of DNA-templated transcription"/>
    <property type="evidence" value="ECO:0007669"/>
    <property type="project" value="InterPro"/>
</dbReference>
<dbReference type="PANTHER" id="PTHR33124">
    <property type="entry name" value="TRANSCRIPTION FACTOR IBH1-LIKE 1"/>
    <property type="match status" value="1"/>
</dbReference>
<dbReference type="InterPro" id="IPR059002">
    <property type="entry name" value="IBH1_N"/>
</dbReference>
<reference evidence="5" key="1">
    <citation type="submission" date="2017-07" db="EMBL/GenBank/DDBJ databases">
        <title>Taro Niue Genome Assembly and Annotation.</title>
        <authorList>
            <person name="Atibalentja N."/>
            <person name="Keating K."/>
            <person name="Fields C.J."/>
        </authorList>
    </citation>
    <scope>NUCLEOTIDE SEQUENCE</scope>
    <source>
        <strain evidence="5">Niue_2</strain>
        <tissue evidence="5">Leaf</tissue>
    </source>
</reference>
<dbReference type="Pfam" id="PF26576">
    <property type="entry name" value="IBH1_N"/>
    <property type="match status" value="1"/>
</dbReference>
<evidence type="ECO:0000256" key="3">
    <source>
        <dbReference type="SAM" id="MobiDB-lite"/>
    </source>
</evidence>
<dbReference type="PANTHER" id="PTHR33124:SF42">
    <property type="entry name" value="TRANSCRIPTION FACTOR BHLH146"/>
    <property type="match status" value="1"/>
</dbReference>
<keyword evidence="1" id="KW-0805">Transcription regulation</keyword>
<evidence type="ECO:0000256" key="1">
    <source>
        <dbReference type="ARBA" id="ARBA00023015"/>
    </source>
</evidence>
<dbReference type="EMBL" id="NMUH01001033">
    <property type="protein sequence ID" value="MQL88143.1"/>
    <property type="molecule type" value="Genomic_DNA"/>
</dbReference>
<keyword evidence="6" id="KW-1185">Reference proteome</keyword>
<accession>A0A843V603</accession>
<feature type="compositionally biased region" description="Basic residues" evidence="3">
    <location>
        <begin position="239"/>
        <end position="258"/>
    </location>
</feature>
<name>A0A843V603_COLES</name>
<comment type="caution">
    <text evidence="5">The sequence shown here is derived from an EMBL/GenBank/DDBJ whole genome shotgun (WGS) entry which is preliminary data.</text>
</comment>